<dbReference type="EMBL" id="QSCS01000023">
    <property type="protein sequence ID" value="RGY24233.1"/>
    <property type="molecule type" value="Genomic_DNA"/>
</dbReference>
<sequence>MKSKQVLSVEQMKHLQEIGLELRNTSMLLWYKQMLGKIPISDWELSVWRESLFSEDHVYPAYTLQDILDKLPKRIETEDYEFELYIYYHENGVSVFYDDGDITQLAFFSKPTLLESAYEMLCWCIENGYVKVGKEE</sequence>
<reference evidence="1 2" key="1">
    <citation type="submission" date="2018-08" db="EMBL/GenBank/DDBJ databases">
        <title>A genome reference for cultivated species of the human gut microbiota.</title>
        <authorList>
            <person name="Zou Y."/>
            <person name="Xue W."/>
            <person name="Luo G."/>
        </authorList>
    </citation>
    <scope>NUCLEOTIDE SEQUENCE [LARGE SCALE GENOMIC DNA]</scope>
    <source>
        <strain evidence="1 2">OF02-6LB</strain>
    </source>
</reference>
<evidence type="ECO:0000313" key="2">
    <source>
        <dbReference type="Proteomes" id="UP000284431"/>
    </source>
</evidence>
<comment type="caution">
    <text evidence="1">The sequence shown here is derived from an EMBL/GenBank/DDBJ whole genome shotgun (WGS) entry which is preliminary data.</text>
</comment>
<proteinExistence type="predicted"/>
<dbReference type="Proteomes" id="UP000284431">
    <property type="component" value="Unassembled WGS sequence"/>
</dbReference>
<organism evidence="1 2">
    <name type="scientific">Bacteroides caccae</name>
    <dbReference type="NCBI Taxonomy" id="47678"/>
    <lineage>
        <taxon>Bacteria</taxon>
        <taxon>Pseudomonadati</taxon>
        <taxon>Bacteroidota</taxon>
        <taxon>Bacteroidia</taxon>
        <taxon>Bacteroidales</taxon>
        <taxon>Bacteroidaceae</taxon>
        <taxon>Bacteroides</taxon>
    </lineage>
</organism>
<gene>
    <name evidence="1" type="ORF">DXA49_14570</name>
</gene>
<evidence type="ECO:0000313" key="1">
    <source>
        <dbReference type="EMBL" id="RGY24233.1"/>
    </source>
</evidence>
<dbReference type="RefSeq" id="WP_117694713.1">
    <property type="nucleotide sequence ID" value="NZ_JADNGD010000003.1"/>
</dbReference>
<name>A0A413IZN6_9BACE</name>
<dbReference type="AlphaFoldDB" id="A0A413IZN6"/>
<protein>
    <submittedName>
        <fullName evidence="1">Uncharacterized protein</fullName>
    </submittedName>
</protein>
<accession>A0A413IZN6</accession>